<keyword evidence="2" id="KW-1185">Reference proteome</keyword>
<dbReference type="EMBL" id="JH431140">
    <property type="status" value="NOT_ANNOTATED_CDS"/>
    <property type="molecule type" value="Genomic_DNA"/>
</dbReference>
<dbReference type="HOGENOM" id="CLU_1564856_0_0_1"/>
<dbReference type="EnsemblMetazoa" id="SMAR002415-RA">
    <property type="protein sequence ID" value="SMAR002415-PA"/>
    <property type="gene ID" value="SMAR002415"/>
</dbReference>
<evidence type="ECO:0000313" key="1">
    <source>
        <dbReference type="EnsemblMetazoa" id="SMAR002415-PA"/>
    </source>
</evidence>
<protein>
    <submittedName>
        <fullName evidence="1">Uncharacterized protein</fullName>
    </submittedName>
</protein>
<reference evidence="1" key="2">
    <citation type="submission" date="2015-02" db="UniProtKB">
        <authorList>
            <consortium name="EnsemblMetazoa"/>
        </authorList>
    </citation>
    <scope>IDENTIFICATION</scope>
</reference>
<organism evidence="1 2">
    <name type="scientific">Strigamia maritima</name>
    <name type="common">European centipede</name>
    <name type="synonym">Geophilus maritimus</name>
    <dbReference type="NCBI Taxonomy" id="126957"/>
    <lineage>
        <taxon>Eukaryota</taxon>
        <taxon>Metazoa</taxon>
        <taxon>Ecdysozoa</taxon>
        <taxon>Arthropoda</taxon>
        <taxon>Myriapoda</taxon>
        <taxon>Chilopoda</taxon>
        <taxon>Pleurostigmophora</taxon>
        <taxon>Geophilomorpha</taxon>
        <taxon>Linotaeniidae</taxon>
        <taxon>Strigamia</taxon>
    </lineage>
</organism>
<reference evidence="2" key="1">
    <citation type="submission" date="2011-05" db="EMBL/GenBank/DDBJ databases">
        <authorList>
            <person name="Richards S.R."/>
            <person name="Qu J."/>
            <person name="Jiang H."/>
            <person name="Jhangiani S.N."/>
            <person name="Agravi P."/>
            <person name="Goodspeed R."/>
            <person name="Gross S."/>
            <person name="Mandapat C."/>
            <person name="Jackson L."/>
            <person name="Mathew T."/>
            <person name="Pu L."/>
            <person name="Thornton R."/>
            <person name="Saada N."/>
            <person name="Wilczek-Boney K.B."/>
            <person name="Lee S."/>
            <person name="Kovar C."/>
            <person name="Wu Y."/>
            <person name="Scherer S.E."/>
            <person name="Worley K.C."/>
            <person name="Muzny D.M."/>
            <person name="Gibbs R."/>
        </authorList>
    </citation>
    <scope>NUCLEOTIDE SEQUENCE</scope>
    <source>
        <strain evidence="2">Brora</strain>
    </source>
</reference>
<proteinExistence type="predicted"/>
<name>T1IN45_STRMM</name>
<sequence length="171" mass="18921">MSVEQINTMGLMLCTPSTQCISVPITRRLCESSRENTEDEEVQISPQRSKLDCLGNPSLFCSKRRKITPTSMDQVSESSGASSTNPVTNLAAIIPATVDLLQNLGMVDLNNSSEISKAMTEITTNADPNQQYYTLNGQKYNKLKSVELVVNNTRFIIHQMELSANEKKGLF</sequence>
<accession>T1IN45</accession>
<dbReference type="Proteomes" id="UP000014500">
    <property type="component" value="Unassembled WGS sequence"/>
</dbReference>
<dbReference type="AlphaFoldDB" id="T1IN45"/>
<evidence type="ECO:0000313" key="2">
    <source>
        <dbReference type="Proteomes" id="UP000014500"/>
    </source>
</evidence>